<feature type="compositionally biased region" description="Low complexity" evidence="2">
    <location>
        <begin position="86"/>
        <end position="99"/>
    </location>
</feature>
<organism evidence="4 5">
    <name type="scientific">Discina gigas</name>
    <dbReference type="NCBI Taxonomy" id="1032678"/>
    <lineage>
        <taxon>Eukaryota</taxon>
        <taxon>Fungi</taxon>
        <taxon>Dikarya</taxon>
        <taxon>Ascomycota</taxon>
        <taxon>Pezizomycotina</taxon>
        <taxon>Pezizomycetes</taxon>
        <taxon>Pezizales</taxon>
        <taxon>Discinaceae</taxon>
        <taxon>Discina</taxon>
    </lineage>
</organism>
<feature type="compositionally biased region" description="Basic and acidic residues" evidence="2">
    <location>
        <begin position="68"/>
        <end position="85"/>
    </location>
</feature>
<evidence type="ECO:0000313" key="5">
    <source>
        <dbReference type="Proteomes" id="UP001447188"/>
    </source>
</evidence>
<comment type="caution">
    <text evidence="4">The sequence shown here is derived from an EMBL/GenBank/DDBJ whole genome shotgun (WGS) entry which is preliminary data.</text>
</comment>
<feature type="domain" description="Something about silencing protein 4" evidence="3">
    <location>
        <begin position="287"/>
        <end position="383"/>
    </location>
</feature>
<feature type="compositionally biased region" description="Basic and acidic residues" evidence="2">
    <location>
        <begin position="397"/>
        <end position="414"/>
    </location>
</feature>
<feature type="coiled-coil region" evidence="1">
    <location>
        <begin position="301"/>
        <end position="333"/>
    </location>
</feature>
<feature type="region of interest" description="Disordered" evidence="2">
    <location>
        <begin position="15"/>
        <end position="180"/>
    </location>
</feature>
<gene>
    <name evidence="4" type="ORF">Q9L58_007897</name>
</gene>
<feature type="compositionally biased region" description="Basic and acidic residues" evidence="2">
    <location>
        <begin position="156"/>
        <end position="167"/>
    </location>
</feature>
<feature type="region of interest" description="Disordered" evidence="2">
    <location>
        <begin position="380"/>
        <end position="421"/>
    </location>
</feature>
<dbReference type="Proteomes" id="UP001447188">
    <property type="component" value="Unassembled WGS sequence"/>
</dbReference>
<feature type="compositionally biased region" description="Polar residues" evidence="2">
    <location>
        <begin position="141"/>
        <end position="155"/>
    </location>
</feature>
<proteinExistence type="predicted"/>
<feature type="region of interest" description="Disordered" evidence="2">
    <location>
        <begin position="214"/>
        <end position="236"/>
    </location>
</feature>
<dbReference type="PANTHER" id="PTHR38422">
    <property type="entry name" value="SOMETHING ABOUT SILENCING PROTEIN 4"/>
    <property type="match status" value="1"/>
</dbReference>
<keyword evidence="5" id="KW-1185">Reference proteome</keyword>
<evidence type="ECO:0000256" key="2">
    <source>
        <dbReference type="SAM" id="MobiDB-lite"/>
    </source>
</evidence>
<keyword evidence="1" id="KW-0175">Coiled coil</keyword>
<evidence type="ECO:0000313" key="4">
    <source>
        <dbReference type="EMBL" id="KAL0633213.1"/>
    </source>
</evidence>
<feature type="compositionally biased region" description="Polar residues" evidence="2">
    <location>
        <begin position="21"/>
        <end position="49"/>
    </location>
</feature>
<dbReference type="InterPro" id="IPR029184">
    <property type="entry name" value="Sas4_dom"/>
</dbReference>
<dbReference type="Pfam" id="PF15460">
    <property type="entry name" value="SAS4"/>
    <property type="match status" value="1"/>
</dbReference>
<evidence type="ECO:0000256" key="1">
    <source>
        <dbReference type="SAM" id="Coils"/>
    </source>
</evidence>
<accession>A0ABR3GBG5</accession>
<protein>
    <recommendedName>
        <fullName evidence="3">Something about silencing protein 4 domain-containing protein</fullName>
    </recommendedName>
</protein>
<reference evidence="4 5" key="1">
    <citation type="submission" date="2024-02" db="EMBL/GenBank/DDBJ databases">
        <title>Discinaceae phylogenomics.</title>
        <authorList>
            <person name="Dirks A.C."/>
            <person name="James T.Y."/>
        </authorList>
    </citation>
    <scope>NUCLEOTIDE SEQUENCE [LARGE SCALE GENOMIC DNA]</scope>
    <source>
        <strain evidence="4 5">ACD0624</strain>
    </source>
</reference>
<evidence type="ECO:0000259" key="3">
    <source>
        <dbReference type="Pfam" id="PF15460"/>
    </source>
</evidence>
<dbReference type="PANTHER" id="PTHR38422:SF1">
    <property type="entry name" value="SOMETHING ABOUT SILENCING PROTEIN 4"/>
    <property type="match status" value="1"/>
</dbReference>
<name>A0ABR3GBG5_9PEZI</name>
<dbReference type="InterPro" id="IPR038988">
    <property type="entry name" value="Sas4"/>
</dbReference>
<sequence length="536" mass="60310">MKRKVHIILRFSKHVNPPVPTASSGSSAKFTPTSVFSPITRAVTGSSATPLAKPVARESSENEGAGARSDKRNRNIQDRYHERSSSTHSSESSLRTPSPALSIAIPASQLIGKRKRHTPKSIGGGKGDLQPPSKKARRSSTSKQTRVQTTPTPNSTEKKDGDKRITRSQDTQQKSELVEWFEDRDDDDDFVDIDVQMTIIHRDTSLLHTLQPSNTKSNGLPNGKIANGAVNVNGGEEAHPLETTASETSGIGSQNLIPSTSDVLVQTVDLESEARSSHSRLARFTADPLTDDLYIKSHRGMGREEKRLRNVERDKAAYDKQRYEERLEKLRGTDWIKTFNLGGIAMKLGNAEMEKRRQVVIKWHESLLEKFKAWKEEERRQKAAKGGRLSRSMTNSQERDTVESEDLHDQTAHNDDDEQIDEEEDIYAIVDDSDDAGDNSYHSKPYRHTLKPSKGAHRFLYAESPKKKQSDLKPFTSFYGKSHMRLAAISTGRKSSRNLTAFGEPLPEIEEKEFLLPDEFFQQTARHMRARRRVSK</sequence>
<dbReference type="EMBL" id="JBBBZM010000133">
    <property type="protein sequence ID" value="KAL0633213.1"/>
    <property type="molecule type" value="Genomic_DNA"/>
</dbReference>